<keyword evidence="6 11" id="KW-0812">Transmembrane</keyword>
<keyword evidence="13" id="KW-1185">Reference proteome</keyword>
<dbReference type="Proteomes" id="UP000799764">
    <property type="component" value="Unassembled WGS sequence"/>
</dbReference>
<evidence type="ECO:0000313" key="12">
    <source>
        <dbReference type="EMBL" id="KAF2441718.1"/>
    </source>
</evidence>
<comment type="caution">
    <text evidence="11">Lacks conserved residue(s) required for the propagation of feature annotation.</text>
</comment>
<dbReference type="Pfam" id="PF08660">
    <property type="entry name" value="Alg14"/>
    <property type="match status" value="1"/>
</dbReference>
<keyword evidence="7 11" id="KW-0256">Endoplasmic reticulum</keyword>
<dbReference type="EMBL" id="MU001505">
    <property type="protein sequence ID" value="KAF2441718.1"/>
    <property type="molecule type" value="Genomic_DNA"/>
</dbReference>
<accession>A0A9P4PE67</accession>
<evidence type="ECO:0000256" key="11">
    <source>
        <dbReference type="RuleBase" id="RU362127"/>
    </source>
</evidence>
<evidence type="ECO:0000256" key="6">
    <source>
        <dbReference type="ARBA" id="ARBA00022692"/>
    </source>
</evidence>
<name>A0A9P4PE67_9PLEO</name>
<evidence type="ECO:0000256" key="5">
    <source>
        <dbReference type="ARBA" id="ARBA00017467"/>
    </source>
</evidence>
<dbReference type="AlphaFoldDB" id="A0A9P4PE67"/>
<feature type="transmembrane region" description="Helical" evidence="11">
    <location>
        <begin position="173"/>
        <end position="194"/>
    </location>
</feature>
<comment type="function">
    <text evidence="11">Involved in protein N-glycosylation. Essential for the second step of the dolichol-linked oligosaccharide pathway. Anchors the catalytic subunit ALG13 to the ER.</text>
</comment>
<protein>
    <recommendedName>
        <fullName evidence="5 11">UDP-N-acetylglucosamine transferase subunit ALG14</fullName>
    </recommendedName>
    <alternativeName>
        <fullName evidence="10 11">Asparagine-linked glycosylation protein 14</fullName>
    </alternativeName>
</protein>
<evidence type="ECO:0000256" key="2">
    <source>
        <dbReference type="ARBA" id="ARBA00004590"/>
    </source>
</evidence>
<dbReference type="GO" id="GO:0031965">
    <property type="term" value="C:nuclear membrane"/>
    <property type="evidence" value="ECO:0007669"/>
    <property type="project" value="UniProtKB-SubCell"/>
</dbReference>
<evidence type="ECO:0000256" key="4">
    <source>
        <dbReference type="ARBA" id="ARBA00011335"/>
    </source>
</evidence>
<comment type="similarity">
    <text evidence="3 11">Belongs to the ALG14 family.</text>
</comment>
<feature type="transmembrane region" description="Helical" evidence="11">
    <location>
        <begin position="12"/>
        <end position="34"/>
    </location>
</feature>
<sequence length="254" mass="27294">MAPPPPAALYTPTFLLALLTTLLLSATLRLLAILPHRASPPQPRKPGAPTRVVIVLGSGGHTQEMLYLLKDLDARKYTHRTWVVSSGDAFSAVRAVGFEKALEEGEGEAKGRRVGPESYDIAIVPRARKIHQSLVTTPVSSLKCLWACFGPLLRSTSLSSSSSTAAEDLPDLIIANGPATACILILAALILKFFDVRGAHSRGKCRTIYAESFARVKTLSLSGKLLVPVVDRFLVQWEGLEGAGGRAEFWGVLV</sequence>
<gene>
    <name evidence="11" type="primary">ALG14</name>
    <name evidence="12" type="ORF">P171DRAFT_418452</name>
</gene>
<keyword evidence="8 11" id="KW-1133">Transmembrane helix</keyword>
<dbReference type="GO" id="GO:0043541">
    <property type="term" value="C:UDP-N-acetylglucosamine transferase complex"/>
    <property type="evidence" value="ECO:0007669"/>
    <property type="project" value="TreeGrafter"/>
</dbReference>
<organism evidence="12 13">
    <name type="scientific">Karstenula rhodostoma CBS 690.94</name>
    <dbReference type="NCBI Taxonomy" id="1392251"/>
    <lineage>
        <taxon>Eukaryota</taxon>
        <taxon>Fungi</taxon>
        <taxon>Dikarya</taxon>
        <taxon>Ascomycota</taxon>
        <taxon>Pezizomycotina</taxon>
        <taxon>Dothideomycetes</taxon>
        <taxon>Pleosporomycetidae</taxon>
        <taxon>Pleosporales</taxon>
        <taxon>Massarineae</taxon>
        <taxon>Didymosphaeriaceae</taxon>
        <taxon>Karstenula</taxon>
    </lineage>
</organism>
<dbReference type="Gene3D" id="3.40.50.2000">
    <property type="entry name" value="Glycogen Phosphorylase B"/>
    <property type="match status" value="1"/>
</dbReference>
<proteinExistence type="inferred from homology"/>
<evidence type="ECO:0000256" key="3">
    <source>
        <dbReference type="ARBA" id="ARBA00009731"/>
    </source>
</evidence>
<comment type="subunit">
    <text evidence="4 11">Heterodimer with ALG13 to form a functional enzyme.</text>
</comment>
<evidence type="ECO:0000256" key="8">
    <source>
        <dbReference type="ARBA" id="ARBA00022989"/>
    </source>
</evidence>
<evidence type="ECO:0000256" key="10">
    <source>
        <dbReference type="ARBA" id="ARBA00032062"/>
    </source>
</evidence>
<dbReference type="GO" id="GO:0004577">
    <property type="term" value="F:N-acetylglucosaminyldiphosphodolichol N-acetylglucosaminyltransferase activity"/>
    <property type="evidence" value="ECO:0007669"/>
    <property type="project" value="TreeGrafter"/>
</dbReference>
<comment type="caution">
    <text evidence="12">The sequence shown here is derived from an EMBL/GenBank/DDBJ whole genome shotgun (WGS) entry which is preliminary data.</text>
</comment>
<evidence type="ECO:0000256" key="9">
    <source>
        <dbReference type="ARBA" id="ARBA00023136"/>
    </source>
</evidence>
<evidence type="ECO:0000256" key="1">
    <source>
        <dbReference type="ARBA" id="ARBA00004389"/>
    </source>
</evidence>
<dbReference type="OrthoDB" id="17098at2759"/>
<reference evidence="12" key="1">
    <citation type="journal article" date="2020" name="Stud. Mycol.">
        <title>101 Dothideomycetes genomes: a test case for predicting lifestyles and emergence of pathogens.</title>
        <authorList>
            <person name="Haridas S."/>
            <person name="Albert R."/>
            <person name="Binder M."/>
            <person name="Bloem J."/>
            <person name="Labutti K."/>
            <person name="Salamov A."/>
            <person name="Andreopoulos B."/>
            <person name="Baker S."/>
            <person name="Barry K."/>
            <person name="Bills G."/>
            <person name="Bluhm B."/>
            <person name="Cannon C."/>
            <person name="Castanera R."/>
            <person name="Culley D."/>
            <person name="Daum C."/>
            <person name="Ezra D."/>
            <person name="Gonzalez J."/>
            <person name="Henrissat B."/>
            <person name="Kuo A."/>
            <person name="Liang C."/>
            <person name="Lipzen A."/>
            <person name="Lutzoni F."/>
            <person name="Magnuson J."/>
            <person name="Mondo S."/>
            <person name="Nolan M."/>
            <person name="Ohm R."/>
            <person name="Pangilinan J."/>
            <person name="Park H.-J."/>
            <person name="Ramirez L."/>
            <person name="Alfaro M."/>
            <person name="Sun H."/>
            <person name="Tritt A."/>
            <person name="Yoshinaga Y."/>
            <person name="Zwiers L.-H."/>
            <person name="Turgeon B."/>
            <person name="Goodwin S."/>
            <person name="Spatafora J."/>
            <person name="Crous P."/>
            <person name="Grigoriev I."/>
        </authorList>
    </citation>
    <scope>NUCLEOTIDE SEQUENCE</scope>
    <source>
        <strain evidence="12">CBS 690.94</strain>
    </source>
</reference>
<evidence type="ECO:0000256" key="7">
    <source>
        <dbReference type="ARBA" id="ARBA00022824"/>
    </source>
</evidence>
<dbReference type="PANTHER" id="PTHR12154:SF4">
    <property type="entry name" value="UDP-N-ACETYLGLUCOSAMINE TRANSFERASE SUBUNIT ALG14 HOMOLOG"/>
    <property type="match status" value="1"/>
</dbReference>
<dbReference type="GO" id="GO:0006488">
    <property type="term" value="P:dolichol-linked oligosaccharide biosynthetic process"/>
    <property type="evidence" value="ECO:0007669"/>
    <property type="project" value="InterPro"/>
</dbReference>
<comment type="subcellular location">
    <subcellularLocation>
        <location evidence="1 11">Endoplasmic reticulum membrane</location>
        <topology evidence="1 11">Single-pass membrane protein</topology>
    </subcellularLocation>
    <subcellularLocation>
        <location evidence="2">Nucleus membrane</location>
        <topology evidence="2">Single-pass membrane protein</topology>
    </subcellularLocation>
</comment>
<dbReference type="InterPro" id="IPR013969">
    <property type="entry name" value="Oligosacch_biosynth_Alg14"/>
</dbReference>
<dbReference type="PANTHER" id="PTHR12154">
    <property type="entry name" value="GLYCOSYL TRANSFERASE-RELATED"/>
    <property type="match status" value="1"/>
</dbReference>
<keyword evidence="9 11" id="KW-0472">Membrane</keyword>
<evidence type="ECO:0000313" key="13">
    <source>
        <dbReference type="Proteomes" id="UP000799764"/>
    </source>
</evidence>